<feature type="domain" description="DUF7136" evidence="1">
    <location>
        <begin position="102"/>
        <end position="343"/>
    </location>
</feature>
<dbReference type="Proteomes" id="UP000800040">
    <property type="component" value="Unassembled WGS sequence"/>
</dbReference>
<dbReference type="InterPro" id="IPR055560">
    <property type="entry name" value="DUF7136"/>
</dbReference>
<dbReference type="Pfam" id="PF23584">
    <property type="entry name" value="DUF7136"/>
    <property type="match status" value="1"/>
</dbReference>
<evidence type="ECO:0000313" key="3">
    <source>
        <dbReference type="Proteomes" id="UP000800040"/>
    </source>
</evidence>
<protein>
    <recommendedName>
        <fullName evidence="1">DUF7136 domain-containing protein</fullName>
    </recommendedName>
</protein>
<proteinExistence type="predicted"/>
<gene>
    <name evidence="2" type="ORF">BDW02DRAFT_574547</name>
</gene>
<accession>A0A6A5JZ03</accession>
<reference evidence="2" key="1">
    <citation type="submission" date="2020-01" db="EMBL/GenBank/DDBJ databases">
        <authorList>
            <consortium name="DOE Joint Genome Institute"/>
            <person name="Haridas S."/>
            <person name="Albert R."/>
            <person name="Binder M."/>
            <person name="Bloem J."/>
            <person name="Labutti K."/>
            <person name="Salamov A."/>
            <person name="Andreopoulos B."/>
            <person name="Baker S.E."/>
            <person name="Barry K."/>
            <person name="Bills G."/>
            <person name="Bluhm B.H."/>
            <person name="Cannon C."/>
            <person name="Castanera R."/>
            <person name="Culley D.E."/>
            <person name="Daum C."/>
            <person name="Ezra D."/>
            <person name="Gonzalez J.B."/>
            <person name="Henrissat B."/>
            <person name="Kuo A."/>
            <person name="Liang C."/>
            <person name="Lipzen A."/>
            <person name="Lutzoni F."/>
            <person name="Magnuson J."/>
            <person name="Mondo S."/>
            <person name="Nolan M."/>
            <person name="Ohm R."/>
            <person name="Pangilinan J."/>
            <person name="Park H.-J."/>
            <person name="Ramirez L."/>
            <person name="Alfaro M."/>
            <person name="Sun H."/>
            <person name="Tritt A."/>
            <person name="Yoshinaga Y."/>
            <person name="Zwiers L.-H."/>
            <person name="Turgeon B.G."/>
            <person name="Goodwin S.B."/>
            <person name="Spatafora J.W."/>
            <person name="Crous P.W."/>
            <person name="Grigoriev I.V."/>
        </authorList>
    </citation>
    <scope>NUCLEOTIDE SEQUENCE</scope>
    <source>
        <strain evidence="2">P77</strain>
    </source>
</reference>
<dbReference type="OrthoDB" id="4490227at2759"/>
<dbReference type="AlphaFoldDB" id="A0A6A5JZ03"/>
<organism evidence="2 3">
    <name type="scientific">Decorospora gaudefroyi</name>
    <dbReference type="NCBI Taxonomy" id="184978"/>
    <lineage>
        <taxon>Eukaryota</taxon>
        <taxon>Fungi</taxon>
        <taxon>Dikarya</taxon>
        <taxon>Ascomycota</taxon>
        <taxon>Pezizomycotina</taxon>
        <taxon>Dothideomycetes</taxon>
        <taxon>Pleosporomycetidae</taxon>
        <taxon>Pleosporales</taxon>
        <taxon>Pleosporineae</taxon>
        <taxon>Pleosporaceae</taxon>
        <taxon>Decorospora</taxon>
    </lineage>
</organism>
<keyword evidence="3" id="KW-1185">Reference proteome</keyword>
<sequence>MAGPVNWVLIHGGHAVYRAAALTTNREMVWGTSPESSSSFTSLESSSSFTLPTHLRVSLLPIPIFSKMRLISLSILACLASLLSITTGQGFSNTTYDNPIPISIDLLFPRNATYRPQYRFPIIFAIHNPAAFWPFDFDFQYDLDVFDLAGQRIASPPRGGFEKAQHLQEWNAPNEAYPEDVKVMEEMVLGDKDTLMIFNTTGALNNITGEAHVVMTMLIGFRNNCSTTIPISRTDGMNREDDGFEKGNPAVWFRDRTMRFTIKNSTDTPFPMANIESTCAERIGAFEIEGEVGIPFGQVDEWWGTCPVVKVIENGEQCGMRIGGELEPKVRGHILNKTCSRPERANPEVVWPNPTAVTEMELCKSGGTVLEALKKWVIGVMLLGTFAVL</sequence>
<evidence type="ECO:0000259" key="1">
    <source>
        <dbReference type="Pfam" id="PF23584"/>
    </source>
</evidence>
<name>A0A6A5JZ03_9PLEO</name>
<evidence type="ECO:0000313" key="2">
    <source>
        <dbReference type="EMBL" id="KAF1828810.1"/>
    </source>
</evidence>
<dbReference type="EMBL" id="ML975494">
    <property type="protein sequence ID" value="KAF1828810.1"/>
    <property type="molecule type" value="Genomic_DNA"/>
</dbReference>